<dbReference type="PANTHER" id="PTHR31528">
    <property type="entry name" value="4-AMINO-5-HYDROXYMETHYL-2-METHYLPYRIMIDINE PHOSPHATE SYNTHASE THI11-RELATED"/>
    <property type="match status" value="1"/>
</dbReference>
<evidence type="ECO:0000313" key="3">
    <source>
        <dbReference type="Proteomes" id="UP000199468"/>
    </source>
</evidence>
<evidence type="ECO:0000259" key="1">
    <source>
        <dbReference type="Pfam" id="PF09084"/>
    </source>
</evidence>
<dbReference type="PANTHER" id="PTHR31528:SF15">
    <property type="entry name" value="RIBOFLAVIN-BINDING PROTEIN RIBY"/>
    <property type="match status" value="1"/>
</dbReference>
<dbReference type="InterPro" id="IPR015168">
    <property type="entry name" value="SsuA/THI5"/>
</dbReference>
<name>A0ABY0P9T1_9HYPH</name>
<feature type="domain" description="SsuA/THI5-like" evidence="1">
    <location>
        <begin position="56"/>
        <end position="268"/>
    </location>
</feature>
<gene>
    <name evidence="2" type="ORF">SAMN05421844_10771</name>
</gene>
<dbReference type="Pfam" id="PF09084">
    <property type="entry name" value="NMT1"/>
    <property type="match status" value="1"/>
</dbReference>
<dbReference type="InterPro" id="IPR027939">
    <property type="entry name" value="NMT1/THI5"/>
</dbReference>
<dbReference type="Gene3D" id="3.40.190.10">
    <property type="entry name" value="Periplasmic binding protein-like II"/>
    <property type="match status" value="2"/>
</dbReference>
<protein>
    <submittedName>
        <fullName evidence="2">NitT/TauT family transport system substrate-binding protein</fullName>
    </submittedName>
</protein>
<reference evidence="2 3" key="1">
    <citation type="submission" date="2016-10" db="EMBL/GenBank/DDBJ databases">
        <authorList>
            <person name="Varghese N."/>
            <person name="Submissions S."/>
        </authorList>
    </citation>
    <scope>NUCLEOTIDE SEQUENCE [LARGE SCALE GENOMIC DNA]</scope>
    <source>
        <strain evidence="2 3">DSM 26672</strain>
    </source>
</reference>
<dbReference type="EMBL" id="FNBZ01000007">
    <property type="protein sequence ID" value="SDH17073.1"/>
    <property type="molecule type" value="Genomic_DNA"/>
</dbReference>
<organism evidence="2 3">
    <name type="scientific">Bosea robiniae</name>
    <dbReference type="NCBI Taxonomy" id="1036780"/>
    <lineage>
        <taxon>Bacteria</taxon>
        <taxon>Pseudomonadati</taxon>
        <taxon>Pseudomonadota</taxon>
        <taxon>Alphaproteobacteria</taxon>
        <taxon>Hyphomicrobiales</taxon>
        <taxon>Boseaceae</taxon>
        <taxon>Bosea</taxon>
    </lineage>
</organism>
<keyword evidence="3" id="KW-1185">Reference proteome</keyword>
<sequence>MPIASPSRSSVLCRRGFGQLAVGAVAACFAGGRLAHAQGNTAIRFALDRRFDALTAPFLAAQDKGYFGTEGLDVVIEPGNGARAMLQRLAAGTQDAGFGDINALIRFRDENPSADLKAVMIIHDRPGYAVIGRKSRGITTAPTSLEGRKLGTASIDASFAQWPIFKSLNKIDDSKIRIETIGLPVREPMLASGEIDALFAFGPSTAVSLKARGVPGEDIVLMDMADHGLLLYGSAVIVSGKFAAAKPDAVRGLVRAVMRGVRDTVVNPGAGAQSVLRRNESAQADVERDKLAAVIERNILTPYVRAHGLGGIDRERWAQALDQLVLAGSFRDKARAGDAFTDAYLPPAGERMF</sequence>
<accession>A0ABY0P9T1</accession>
<proteinExistence type="predicted"/>
<evidence type="ECO:0000313" key="2">
    <source>
        <dbReference type="EMBL" id="SDH17073.1"/>
    </source>
</evidence>
<dbReference type="Proteomes" id="UP000199468">
    <property type="component" value="Unassembled WGS sequence"/>
</dbReference>
<dbReference type="SUPFAM" id="SSF53850">
    <property type="entry name" value="Periplasmic binding protein-like II"/>
    <property type="match status" value="1"/>
</dbReference>
<dbReference type="RefSeq" id="WP_170843472.1">
    <property type="nucleotide sequence ID" value="NZ_FNBZ01000007.1"/>
</dbReference>
<comment type="caution">
    <text evidence="2">The sequence shown here is derived from an EMBL/GenBank/DDBJ whole genome shotgun (WGS) entry which is preliminary data.</text>
</comment>